<dbReference type="PANTHER" id="PTHR46564">
    <property type="entry name" value="TRANSPOSASE"/>
    <property type="match status" value="1"/>
</dbReference>
<reference evidence="2 3" key="1">
    <citation type="journal article" date="2016" name="BMC Genomics">
        <title>Comparative genomic and transcriptomic analyses of the Fuzhuan brick tea-fermentation fungus Aspergillus cristatus.</title>
        <authorList>
            <person name="Ge Y."/>
            <person name="Wang Y."/>
            <person name="Liu Y."/>
            <person name="Tan Y."/>
            <person name="Ren X."/>
            <person name="Zhang X."/>
            <person name="Hyde K.D."/>
            <person name="Liu Y."/>
            <person name="Liu Z."/>
        </authorList>
    </citation>
    <scope>NUCLEOTIDE SEQUENCE [LARGE SCALE GENOMIC DNA]</scope>
    <source>
        <strain evidence="2 3">GZAAS20.1005</strain>
    </source>
</reference>
<accession>A0A1E3BDG8</accession>
<dbReference type="InterPro" id="IPR047655">
    <property type="entry name" value="Transpos_IS630-like"/>
</dbReference>
<dbReference type="Gene3D" id="3.30.420.10">
    <property type="entry name" value="Ribonuclease H-like superfamily/Ribonuclease H"/>
    <property type="match status" value="1"/>
</dbReference>
<gene>
    <name evidence="2" type="ORF">SI65_05418</name>
</gene>
<proteinExistence type="predicted"/>
<evidence type="ECO:0000313" key="2">
    <source>
        <dbReference type="EMBL" id="ODM18801.1"/>
    </source>
</evidence>
<organism evidence="2 3">
    <name type="scientific">Aspergillus cristatus</name>
    <name type="common">Chinese Fuzhuan brick tea-fermentation fungus</name>
    <name type="synonym">Eurotium cristatum</name>
    <dbReference type="NCBI Taxonomy" id="573508"/>
    <lineage>
        <taxon>Eukaryota</taxon>
        <taxon>Fungi</taxon>
        <taxon>Dikarya</taxon>
        <taxon>Ascomycota</taxon>
        <taxon>Pezizomycotina</taxon>
        <taxon>Eurotiomycetes</taxon>
        <taxon>Eurotiomycetidae</taxon>
        <taxon>Eurotiales</taxon>
        <taxon>Aspergillaceae</taxon>
        <taxon>Aspergillus</taxon>
        <taxon>Aspergillus subgen. Aspergillus</taxon>
    </lineage>
</organism>
<dbReference type="GO" id="GO:0003676">
    <property type="term" value="F:nucleic acid binding"/>
    <property type="evidence" value="ECO:0007669"/>
    <property type="project" value="InterPro"/>
</dbReference>
<dbReference type="STRING" id="573508.A0A1E3BDG8"/>
<dbReference type="PANTHER" id="PTHR46564:SF1">
    <property type="entry name" value="TRANSPOSASE"/>
    <property type="match status" value="1"/>
</dbReference>
<dbReference type="NCBIfam" id="NF033545">
    <property type="entry name" value="transpos_IS630"/>
    <property type="match status" value="1"/>
</dbReference>
<dbReference type="Proteomes" id="UP000094569">
    <property type="component" value="Unassembled WGS sequence"/>
</dbReference>
<keyword evidence="3" id="KW-1185">Reference proteome</keyword>
<dbReference type="Pfam" id="PF13358">
    <property type="entry name" value="DDE_3"/>
    <property type="match status" value="1"/>
</dbReference>
<dbReference type="VEuPathDB" id="FungiDB:SI65_05418"/>
<sequence length="239" mass="27588">MVVFLWDEFSLPTTNSSISRALSSIGWSKKVVQQKVKEQNPDLRDEYSHNIAEFKSYHLVYVDESGCDKRIGFRCMGWSPHGIAPIQVSRFHRDQRYQILPTYSQDGIILSRIFKGTTDAAIFEDFIEQLLQYCGRYPAEKSVLVMDNASFHHSKRIEQLCSGKGVKLVYLPPYSPDLNPVEEFFAELNAFIKRHWSFYEEDPSQGFNSFLEQCMDVVGAREKCAKGHFRHAGVMIEEI</sequence>
<dbReference type="InterPro" id="IPR012337">
    <property type="entry name" value="RNaseH-like_sf"/>
</dbReference>
<evidence type="ECO:0000313" key="3">
    <source>
        <dbReference type="Proteomes" id="UP000094569"/>
    </source>
</evidence>
<dbReference type="AlphaFoldDB" id="A0A1E3BDG8"/>
<evidence type="ECO:0000259" key="1">
    <source>
        <dbReference type="Pfam" id="PF13358"/>
    </source>
</evidence>
<dbReference type="InterPro" id="IPR036397">
    <property type="entry name" value="RNaseH_sf"/>
</dbReference>
<dbReference type="EMBL" id="JXNT01000005">
    <property type="protein sequence ID" value="ODM18801.1"/>
    <property type="molecule type" value="Genomic_DNA"/>
</dbReference>
<dbReference type="OrthoDB" id="4474262at2759"/>
<feature type="domain" description="Tc1-like transposase DDE" evidence="1">
    <location>
        <begin position="59"/>
        <end position="195"/>
    </location>
</feature>
<name>A0A1E3BDG8_ASPCR</name>
<dbReference type="SUPFAM" id="SSF53098">
    <property type="entry name" value="Ribonuclease H-like"/>
    <property type="match status" value="1"/>
</dbReference>
<dbReference type="InterPro" id="IPR038717">
    <property type="entry name" value="Tc1-like_DDE_dom"/>
</dbReference>
<comment type="caution">
    <text evidence="2">The sequence shown here is derived from an EMBL/GenBank/DDBJ whole genome shotgun (WGS) entry which is preliminary data.</text>
</comment>
<protein>
    <recommendedName>
        <fullName evidence="1">Tc1-like transposase DDE domain-containing protein</fullName>
    </recommendedName>
</protein>